<evidence type="ECO:0000256" key="1">
    <source>
        <dbReference type="ARBA" id="ARBA00022837"/>
    </source>
</evidence>
<feature type="domain" description="EF-hand" evidence="3">
    <location>
        <begin position="46"/>
        <end position="81"/>
    </location>
</feature>
<proteinExistence type="predicted"/>
<organism evidence="4 5">
    <name type="scientific">Ignelater luminosus</name>
    <name type="common">Cucubano</name>
    <name type="synonym">Pyrophorus luminosus</name>
    <dbReference type="NCBI Taxonomy" id="2038154"/>
    <lineage>
        <taxon>Eukaryota</taxon>
        <taxon>Metazoa</taxon>
        <taxon>Ecdysozoa</taxon>
        <taxon>Arthropoda</taxon>
        <taxon>Hexapoda</taxon>
        <taxon>Insecta</taxon>
        <taxon>Pterygota</taxon>
        <taxon>Neoptera</taxon>
        <taxon>Endopterygota</taxon>
        <taxon>Coleoptera</taxon>
        <taxon>Polyphaga</taxon>
        <taxon>Elateriformia</taxon>
        <taxon>Elateroidea</taxon>
        <taxon>Elateridae</taxon>
        <taxon>Agrypninae</taxon>
        <taxon>Pyrophorini</taxon>
        <taxon>Ignelater</taxon>
    </lineage>
</organism>
<dbReference type="PROSITE" id="PS00018">
    <property type="entry name" value="EF_HAND_1"/>
    <property type="match status" value="1"/>
</dbReference>
<dbReference type="InterPro" id="IPR018247">
    <property type="entry name" value="EF_Hand_1_Ca_BS"/>
</dbReference>
<accession>A0A8K0GHD5</accession>
<dbReference type="InterPro" id="IPR011992">
    <property type="entry name" value="EF-hand-dom_pair"/>
</dbReference>
<dbReference type="CDD" id="cd00051">
    <property type="entry name" value="EFh"/>
    <property type="match status" value="1"/>
</dbReference>
<dbReference type="AlphaFoldDB" id="A0A8K0GHD5"/>
<feature type="region of interest" description="Disordered" evidence="2">
    <location>
        <begin position="103"/>
        <end position="151"/>
    </location>
</feature>
<feature type="compositionally biased region" description="Basic and acidic residues" evidence="2">
    <location>
        <begin position="113"/>
        <end position="128"/>
    </location>
</feature>
<dbReference type="Proteomes" id="UP000801492">
    <property type="component" value="Unassembled WGS sequence"/>
</dbReference>
<protein>
    <recommendedName>
        <fullName evidence="3">EF-hand domain-containing protein</fullName>
    </recommendedName>
</protein>
<evidence type="ECO:0000259" key="3">
    <source>
        <dbReference type="PROSITE" id="PS50222"/>
    </source>
</evidence>
<evidence type="ECO:0000313" key="4">
    <source>
        <dbReference type="EMBL" id="KAF2898078.1"/>
    </source>
</evidence>
<dbReference type="Gene3D" id="1.10.238.10">
    <property type="entry name" value="EF-hand"/>
    <property type="match status" value="1"/>
</dbReference>
<dbReference type="InterPro" id="IPR002048">
    <property type="entry name" value="EF_hand_dom"/>
</dbReference>
<comment type="caution">
    <text evidence="4">The sequence shown here is derived from an EMBL/GenBank/DDBJ whole genome shotgun (WGS) entry which is preliminary data.</text>
</comment>
<evidence type="ECO:0000313" key="5">
    <source>
        <dbReference type="Proteomes" id="UP000801492"/>
    </source>
</evidence>
<keyword evidence="1" id="KW-0106">Calcium</keyword>
<evidence type="ECO:0000256" key="2">
    <source>
        <dbReference type="SAM" id="MobiDB-lite"/>
    </source>
</evidence>
<name>A0A8K0GHD5_IGNLU</name>
<gene>
    <name evidence="4" type="ORF">ILUMI_08097</name>
</gene>
<dbReference type="GO" id="GO:0005509">
    <property type="term" value="F:calcium ion binding"/>
    <property type="evidence" value="ECO:0007669"/>
    <property type="project" value="InterPro"/>
</dbReference>
<sequence length="252" mass="27380">MTKQVSFADTNKHSFCGEQSTSIGYISLEEFSDACNLIREHMPNPISQDQLIDMCRLMDMNKDGLVDLNEFLETFRMVDPEQQGMGARFFTDTEDVAVENLKNSTANGLPGSGKEDVTPAQEESRDGRNNTTKSINETDVPVTSSPKKDFNSSIFGSPVHNSVCQNNIDSPLLSSPKASSVTVTINNTSPISSPNTSPRINALNKSPVMTSSLLSQDLAKVVSGRLVLLPTRTADISGFVAADRIRRSSSEV</sequence>
<reference evidence="4" key="1">
    <citation type="submission" date="2019-08" db="EMBL/GenBank/DDBJ databases">
        <title>The genome of the North American firefly Photinus pyralis.</title>
        <authorList>
            <consortium name="Photinus pyralis genome working group"/>
            <person name="Fallon T.R."/>
            <person name="Sander Lower S.E."/>
            <person name="Weng J.-K."/>
        </authorList>
    </citation>
    <scope>NUCLEOTIDE SEQUENCE</scope>
    <source>
        <strain evidence="4">TRF0915ILg1</strain>
        <tissue evidence="4">Whole body</tissue>
    </source>
</reference>
<dbReference type="PROSITE" id="PS50222">
    <property type="entry name" value="EF_HAND_2"/>
    <property type="match status" value="1"/>
</dbReference>
<dbReference type="SUPFAM" id="SSF47473">
    <property type="entry name" value="EF-hand"/>
    <property type="match status" value="1"/>
</dbReference>
<feature type="compositionally biased region" description="Polar residues" evidence="2">
    <location>
        <begin position="129"/>
        <end position="151"/>
    </location>
</feature>
<keyword evidence="5" id="KW-1185">Reference proteome</keyword>
<dbReference type="OrthoDB" id="442428at2759"/>
<dbReference type="EMBL" id="VTPC01003738">
    <property type="protein sequence ID" value="KAF2898078.1"/>
    <property type="molecule type" value="Genomic_DNA"/>
</dbReference>